<dbReference type="STRING" id="542832.A0A3M6VHI6"/>
<feature type="domain" description="Protein kinase" evidence="9">
    <location>
        <begin position="92"/>
        <end position="350"/>
    </location>
</feature>
<dbReference type="InterPro" id="IPR045270">
    <property type="entry name" value="STKc_AGC"/>
</dbReference>
<dbReference type="Pfam" id="PF00069">
    <property type="entry name" value="Pkinase"/>
    <property type="match status" value="1"/>
</dbReference>
<dbReference type="PROSITE" id="PS00107">
    <property type="entry name" value="PROTEIN_KINASE_ATP"/>
    <property type="match status" value="1"/>
</dbReference>
<reference evidence="11 12" key="1">
    <citation type="submission" date="2018-06" db="EMBL/GenBank/DDBJ databases">
        <title>Comparative genomics of downy mildews reveals potential adaptations to biotrophy.</title>
        <authorList>
            <person name="Fletcher K."/>
            <person name="Klosterman S.J."/>
            <person name="Derevnina L."/>
            <person name="Martin F."/>
            <person name="Koike S."/>
            <person name="Reyes Chin-Wo S."/>
            <person name="Mou B."/>
            <person name="Michelmore R."/>
        </authorList>
    </citation>
    <scope>NUCLEOTIDE SEQUENCE [LARGE SCALE GENOMIC DNA]</scope>
    <source>
        <strain evidence="11 12">R14</strain>
    </source>
</reference>
<evidence type="ECO:0000256" key="5">
    <source>
        <dbReference type="ARBA" id="ARBA00022777"/>
    </source>
</evidence>
<keyword evidence="2" id="KW-0597">Phosphoprotein</keyword>
<dbReference type="VEuPathDB" id="FungiDB:DD237_004277"/>
<evidence type="ECO:0000256" key="8">
    <source>
        <dbReference type="RuleBase" id="RU000304"/>
    </source>
</evidence>
<name>A0A3M6VHI6_9STRA</name>
<keyword evidence="6 7" id="KW-0067">ATP-binding</keyword>
<dbReference type="AlphaFoldDB" id="A0A3M6VHI6"/>
<keyword evidence="5" id="KW-0418">Kinase</keyword>
<dbReference type="InterPro" id="IPR000961">
    <property type="entry name" value="AGC-kinase_C"/>
</dbReference>
<dbReference type="PANTHER" id="PTHR24351">
    <property type="entry name" value="RIBOSOMAL PROTEIN S6 KINASE"/>
    <property type="match status" value="1"/>
</dbReference>
<keyword evidence="4 7" id="KW-0547">Nucleotide-binding</keyword>
<protein>
    <recommendedName>
        <fullName evidence="13">Protein kinase domain-containing protein</fullName>
    </recommendedName>
</protein>
<dbReference type="Proteomes" id="UP000282087">
    <property type="component" value="Unassembled WGS sequence"/>
</dbReference>
<accession>A0A3M6VHI6</accession>
<dbReference type="GO" id="GO:0004674">
    <property type="term" value="F:protein serine/threonine kinase activity"/>
    <property type="evidence" value="ECO:0007669"/>
    <property type="project" value="UniProtKB-KW"/>
</dbReference>
<evidence type="ECO:0000256" key="7">
    <source>
        <dbReference type="PROSITE-ProRule" id="PRU10141"/>
    </source>
</evidence>
<dbReference type="InterPro" id="IPR011009">
    <property type="entry name" value="Kinase-like_dom_sf"/>
</dbReference>
<evidence type="ECO:0000259" key="10">
    <source>
        <dbReference type="PROSITE" id="PS51285"/>
    </source>
</evidence>
<dbReference type="Gene3D" id="1.10.510.10">
    <property type="entry name" value="Transferase(Phosphotransferase) domain 1"/>
    <property type="match status" value="1"/>
</dbReference>
<dbReference type="SMART" id="SM00220">
    <property type="entry name" value="S_TKc"/>
    <property type="match status" value="1"/>
</dbReference>
<feature type="binding site" evidence="7">
    <location>
        <position position="121"/>
    </location>
    <ligand>
        <name>ATP</name>
        <dbReference type="ChEBI" id="CHEBI:30616"/>
    </ligand>
</feature>
<dbReference type="CDD" id="cd05123">
    <property type="entry name" value="STKc_AGC"/>
    <property type="match status" value="1"/>
</dbReference>
<dbReference type="SMART" id="SM00133">
    <property type="entry name" value="S_TK_X"/>
    <property type="match status" value="1"/>
</dbReference>
<dbReference type="InterPro" id="IPR017441">
    <property type="entry name" value="Protein_kinase_ATP_BS"/>
</dbReference>
<dbReference type="OrthoDB" id="67165at2759"/>
<dbReference type="FunFam" id="1.10.510.10:FF:000048">
    <property type="entry name" value="Protein kinase C"/>
    <property type="match status" value="1"/>
</dbReference>
<evidence type="ECO:0008006" key="13">
    <source>
        <dbReference type="Google" id="ProtNLM"/>
    </source>
</evidence>
<evidence type="ECO:0000313" key="11">
    <source>
        <dbReference type="EMBL" id="RMX65782.1"/>
    </source>
</evidence>
<proteinExistence type="inferred from homology"/>
<dbReference type="SUPFAM" id="SSF56112">
    <property type="entry name" value="Protein kinase-like (PK-like)"/>
    <property type="match status" value="1"/>
</dbReference>
<evidence type="ECO:0000256" key="3">
    <source>
        <dbReference type="ARBA" id="ARBA00022679"/>
    </source>
</evidence>
<comment type="similarity">
    <text evidence="8">Belongs to the protein kinase superfamily.</text>
</comment>
<dbReference type="Gene3D" id="3.30.200.20">
    <property type="entry name" value="Phosphorylase Kinase, domain 1"/>
    <property type="match status" value="1"/>
</dbReference>
<keyword evidence="3" id="KW-0808">Transferase</keyword>
<keyword evidence="12" id="KW-1185">Reference proteome</keyword>
<comment type="caution">
    <text evidence="11">The sequence shown here is derived from an EMBL/GenBank/DDBJ whole genome shotgun (WGS) entry which is preliminary data.</text>
</comment>
<dbReference type="GO" id="GO:0005524">
    <property type="term" value="F:ATP binding"/>
    <property type="evidence" value="ECO:0007669"/>
    <property type="project" value="UniProtKB-UniRule"/>
</dbReference>
<dbReference type="InterPro" id="IPR000719">
    <property type="entry name" value="Prot_kinase_dom"/>
</dbReference>
<gene>
    <name evidence="11" type="ORF">DD238_004381</name>
</gene>
<organism evidence="11 12">
    <name type="scientific">Peronospora effusa</name>
    <dbReference type="NCBI Taxonomy" id="542832"/>
    <lineage>
        <taxon>Eukaryota</taxon>
        <taxon>Sar</taxon>
        <taxon>Stramenopiles</taxon>
        <taxon>Oomycota</taxon>
        <taxon>Peronosporomycetes</taxon>
        <taxon>Peronosporales</taxon>
        <taxon>Peronosporaceae</taxon>
        <taxon>Peronospora</taxon>
    </lineage>
</organism>
<dbReference type="InterPro" id="IPR008271">
    <property type="entry name" value="Ser/Thr_kinase_AS"/>
</dbReference>
<sequence>MIKSTFLIYYRVGKSENALQPGFWQLNKLKYLNLHNCKIKFFDHDSAGCVFCILPESGKGAIYFAADTEKDRAKFVVQVAAVQQRMPSLNEFTTHKLLGRGHYGRVILASFAADQQLYAIKEMKLGQVKAKVVFAERAVMEWTGNHPFVMGLDYALVRGRSVFLISKFMQGGDLFVHMQKCGGSFHDDVVRFYATELLLALEHMHKMCIMHRDIKPENVLLDSDGHIKLADMGLAKRLESREGRTKTMCGTDTYLPPEMAGRYSGGHGLAVDLWQFGCILFEMHAGYPPFFLPQSSQESTHQRILYDPVRYPKTISPELKSLLVSLLEKRQEDRLGYYGGIADIKAHKFFTGVDWDQVLKRQVKPPLVPGPPGEELVGNFDPQFTQQPHSIYAPDEIASCFERVFAGFDYVRPLNSSRSMISSTCNRLAISPTSFSRASTSKDLSENIEAIPAELIVDSVKTKM</sequence>
<evidence type="ECO:0000256" key="1">
    <source>
        <dbReference type="ARBA" id="ARBA00022527"/>
    </source>
</evidence>
<dbReference type="PROSITE" id="PS50011">
    <property type="entry name" value="PROTEIN_KINASE_DOM"/>
    <property type="match status" value="1"/>
</dbReference>
<dbReference type="PROSITE" id="PS00108">
    <property type="entry name" value="PROTEIN_KINASE_ST"/>
    <property type="match status" value="1"/>
</dbReference>
<evidence type="ECO:0000259" key="9">
    <source>
        <dbReference type="PROSITE" id="PS50011"/>
    </source>
</evidence>
<evidence type="ECO:0000256" key="6">
    <source>
        <dbReference type="ARBA" id="ARBA00022840"/>
    </source>
</evidence>
<keyword evidence="1 8" id="KW-0723">Serine/threonine-protein kinase</keyword>
<evidence type="ECO:0000256" key="2">
    <source>
        <dbReference type="ARBA" id="ARBA00022553"/>
    </source>
</evidence>
<dbReference type="EMBL" id="QLLG01000230">
    <property type="protein sequence ID" value="RMX65782.1"/>
    <property type="molecule type" value="Genomic_DNA"/>
</dbReference>
<dbReference type="PROSITE" id="PS51285">
    <property type="entry name" value="AGC_KINASE_CTER"/>
    <property type="match status" value="1"/>
</dbReference>
<feature type="domain" description="AGC-kinase C-terminal" evidence="10">
    <location>
        <begin position="351"/>
        <end position="420"/>
    </location>
</feature>
<evidence type="ECO:0000313" key="12">
    <source>
        <dbReference type="Proteomes" id="UP000282087"/>
    </source>
</evidence>
<dbReference type="SUPFAM" id="SSF50729">
    <property type="entry name" value="PH domain-like"/>
    <property type="match status" value="1"/>
</dbReference>
<evidence type="ECO:0000256" key="4">
    <source>
        <dbReference type="ARBA" id="ARBA00022741"/>
    </source>
</evidence>